<evidence type="ECO:0000256" key="1">
    <source>
        <dbReference type="SAM" id="MobiDB-lite"/>
    </source>
</evidence>
<sequence>MVIVDCFRVFGQLTAQTERLQNLHLRPEGEEVGGDPRVGGQADRDQQSAVGLKLDASAVELVEHAEGHGGGKAQLEGKGGPGGRREQRLVGRRVGKILGKAPAGEGQLHDAPHLKQPKILRLQAVGVEIPALVLED</sequence>
<proteinExistence type="predicted"/>
<reference evidence="2" key="1">
    <citation type="submission" date="2019-08" db="EMBL/GenBank/DDBJ databases">
        <authorList>
            <person name="Kucharzyk K."/>
            <person name="Murdoch R.W."/>
            <person name="Higgins S."/>
            <person name="Loffler F."/>
        </authorList>
    </citation>
    <scope>NUCLEOTIDE SEQUENCE</scope>
</reference>
<dbReference type="EMBL" id="VSSQ01089587">
    <property type="protein sequence ID" value="MPN35784.1"/>
    <property type="molecule type" value="Genomic_DNA"/>
</dbReference>
<evidence type="ECO:0000313" key="2">
    <source>
        <dbReference type="EMBL" id="MPN35784.1"/>
    </source>
</evidence>
<feature type="region of interest" description="Disordered" evidence="1">
    <location>
        <begin position="27"/>
        <end position="47"/>
    </location>
</feature>
<gene>
    <name evidence="2" type="ORF">SDC9_183286</name>
</gene>
<dbReference type="AlphaFoldDB" id="A0A645HI37"/>
<protein>
    <submittedName>
        <fullName evidence="2">Uncharacterized protein</fullName>
    </submittedName>
</protein>
<feature type="region of interest" description="Disordered" evidence="1">
    <location>
        <begin position="65"/>
        <end position="87"/>
    </location>
</feature>
<accession>A0A645HI37</accession>
<organism evidence="2">
    <name type="scientific">bioreactor metagenome</name>
    <dbReference type="NCBI Taxonomy" id="1076179"/>
    <lineage>
        <taxon>unclassified sequences</taxon>
        <taxon>metagenomes</taxon>
        <taxon>ecological metagenomes</taxon>
    </lineage>
</organism>
<name>A0A645HI37_9ZZZZ</name>
<comment type="caution">
    <text evidence="2">The sequence shown here is derived from an EMBL/GenBank/DDBJ whole genome shotgun (WGS) entry which is preliminary data.</text>
</comment>
<feature type="compositionally biased region" description="Gly residues" evidence="1">
    <location>
        <begin position="70"/>
        <end position="82"/>
    </location>
</feature>